<dbReference type="Gene3D" id="3.30.310.80">
    <property type="entry name" value="Kinase associated domain 1, KA1"/>
    <property type="match status" value="1"/>
</dbReference>
<keyword evidence="2" id="KW-0723">Serine/threonine-protein kinase</keyword>
<organism evidence="10 11">
    <name type="scientific">Phasianus colchicus</name>
    <name type="common">Common pheasant</name>
    <dbReference type="NCBI Taxonomy" id="9054"/>
    <lineage>
        <taxon>Eukaryota</taxon>
        <taxon>Metazoa</taxon>
        <taxon>Chordata</taxon>
        <taxon>Craniata</taxon>
        <taxon>Vertebrata</taxon>
        <taxon>Euteleostomi</taxon>
        <taxon>Archelosauria</taxon>
        <taxon>Archosauria</taxon>
        <taxon>Dinosauria</taxon>
        <taxon>Saurischia</taxon>
        <taxon>Theropoda</taxon>
        <taxon>Coelurosauria</taxon>
        <taxon>Aves</taxon>
        <taxon>Neognathae</taxon>
        <taxon>Galloanserae</taxon>
        <taxon>Galliformes</taxon>
        <taxon>Phasianidae</taxon>
        <taxon>Phasianinae</taxon>
        <taxon>Phasianus</taxon>
    </lineage>
</organism>
<dbReference type="AlphaFoldDB" id="A0A669QEZ3"/>
<dbReference type="EC" id="2.7.11.1" evidence="1"/>
<evidence type="ECO:0000256" key="3">
    <source>
        <dbReference type="ARBA" id="ARBA00022679"/>
    </source>
</evidence>
<evidence type="ECO:0000256" key="5">
    <source>
        <dbReference type="ARBA" id="ARBA00022777"/>
    </source>
</evidence>
<keyword evidence="6" id="KW-0067">ATP-binding</keyword>
<evidence type="ECO:0000313" key="11">
    <source>
        <dbReference type="Proteomes" id="UP000472261"/>
    </source>
</evidence>
<keyword evidence="3" id="KW-0808">Transferase</keyword>
<evidence type="ECO:0000256" key="7">
    <source>
        <dbReference type="ARBA" id="ARBA00047899"/>
    </source>
</evidence>
<evidence type="ECO:0000256" key="4">
    <source>
        <dbReference type="ARBA" id="ARBA00022741"/>
    </source>
</evidence>
<dbReference type="GO" id="GO:0004674">
    <property type="term" value="F:protein serine/threonine kinase activity"/>
    <property type="evidence" value="ECO:0007669"/>
    <property type="project" value="UniProtKB-KW"/>
</dbReference>
<dbReference type="SUPFAM" id="SSF103243">
    <property type="entry name" value="KA1-like"/>
    <property type="match status" value="1"/>
</dbReference>
<dbReference type="OMA" id="WIFCKIL"/>
<accession>A0A669QEZ3</accession>
<dbReference type="PROSITE" id="PS50032">
    <property type="entry name" value="KA1"/>
    <property type="match status" value="1"/>
</dbReference>
<dbReference type="CDD" id="cd12198">
    <property type="entry name" value="MELK_C"/>
    <property type="match status" value="1"/>
</dbReference>
<comment type="catalytic activity">
    <reaction evidence="8">
        <text>L-seryl-[protein] + ATP = O-phospho-L-seryl-[protein] + ADP + H(+)</text>
        <dbReference type="Rhea" id="RHEA:17989"/>
        <dbReference type="Rhea" id="RHEA-COMP:9863"/>
        <dbReference type="Rhea" id="RHEA-COMP:11604"/>
        <dbReference type="ChEBI" id="CHEBI:15378"/>
        <dbReference type="ChEBI" id="CHEBI:29999"/>
        <dbReference type="ChEBI" id="CHEBI:30616"/>
        <dbReference type="ChEBI" id="CHEBI:83421"/>
        <dbReference type="ChEBI" id="CHEBI:456216"/>
        <dbReference type="EC" id="2.7.11.1"/>
    </reaction>
</comment>
<evidence type="ECO:0000259" key="9">
    <source>
        <dbReference type="PROSITE" id="PS50032"/>
    </source>
</evidence>
<feature type="domain" description="KA1" evidence="9">
    <location>
        <begin position="154"/>
        <end position="203"/>
    </location>
</feature>
<dbReference type="FunFam" id="3.30.310.80:FF:000011">
    <property type="entry name" value="Non-specific serine/threonine protein kinase"/>
    <property type="match status" value="1"/>
</dbReference>
<keyword evidence="5" id="KW-0418">Kinase</keyword>
<reference evidence="10" key="1">
    <citation type="submission" date="2025-08" db="UniProtKB">
        <authorList>
            <consortium name="Ensembl"/>
        </authorList>
    </citation>
    <scope>IDENTIFICATION</scope>
</reference>
<proteinExistence type="predicted"/>
<evidence type="ECO:0000313" key="10">
    <source>
        <dbReference type="Ensembl" id="ENSPCLP00000016813.1"/>
    </source>
</evidence>
<comment type="catalytic activity">
    <reaction evidence="7">
        <text>L-threonyl-[protein] + ATP = O-phospho-L-threonyl-[protein] + ADP + H(+)</text>
        <dbReference type="Rhea" id="RHEA:46608"/>
        <dbReference type="Rhea" id="RHEA-COMP:11060"/>
        <dbReference type="Rhea" id="RHEA-COMP:11605"/>
        <dbReference type="ChEBI" id="CHEBI:15378"/>
        <dbReference type="ChEBI" id="CHEBI:30013"/>
        <dbReference type="ChEBI" id="CHEBI:30616"/>
        <dbReference type="ChEBI" id="CHEBI:61977"/>
        <dbReference type="ChEBI" id="CHEBI:456216"/>
        <dbReference type="EC" id="2.7.11.1"/>
    </reaction>
</comment>
<dbReference type="Ensembl" id="ENSPCLT00000022319.1">
    <property type="protein sequence ID" value="ENSPCLP00000016813.1"/>
    <property type="gene ID" value="ENSPCLG00000013862.1"/>
</dbReference>
<dbReference type="InterPro" id="IPR001772">
    <property type="entry name" value="KA1_dom"/>
</dbReference>
<sequence>MSCPLHFLLQRPPFQRVRQKSKYKAYPFRHLLPNSQFTTITTFKKPKRPTNSYELTATEVLPERRCHSVDVGLNLAHVDSSQKKRKAKLPGSLERGLDKVITMLTPGKKKAHYNVTMTQLLNPDQVLNEIISVLSKKQVEYIKKGYTLKCQTKPDFGKESMNFELEVCQVSKNEAVGIRRQRLRGDAWVYKRLVEDILSSCQV</sequence>
<evidence type="ECO:0000256" key="1">
    <source>
        <dbReference type="ARBA" id="ARBA00012513"/>
    </source>
</evidence>
<reference evidence="10" key="2">
    <citation type="submission" date="2025-09" db="UniProtKB">
        <authorList>
            <consortium name="Ensembl"/>
        </authorList>
    </citation>
    <scope>IDENTIFICATION</scope>
</reference>
<dbReference type="Pfam" id="PF02149">
    <property type="entry name" value="KA1"/>
    <property type="match status" value="1"/>
</dbReference>
<dbReference type="InterPro" id="IPR028375">
    <property type="entry name" value="KA1/Ssp2_C"/>
</dbReference>
<evidence type="ECO:0000256" key="6">
    <source>
        <dbReference type="ARBA" id="ARBA00022840"/>
    </source>
</evidence>
<protein>
    <recommendedName>
        <fullName evidence="1">non-specific serine/threonine protein kinase</fullName>
        <ecNumber evidence="1">2.7.11.1</ecNumber>
    </recommendedName>
</protein>
<evidence type="ECO:0000256" key="8">
    <source>
        <dbReference type="ARBA" id="ARBA00048679"/>
    </source>
</evidence>
<keyword evidence="11" id="KW-1185">Reference proteome</keyword>
<keyword evidence="4" id="KW-0547">Nucleotide-binding</keyword>
<dbReference type="Proteomes" id="UP000472261">
    <property type="component" value="Unplaced"/>
</dbReference>
<evidence type="ECO:0000256" key="2">
    <source>
        <dbReference type="ARBA" id="ARBA00022527"/>
    </source>
</evidence>
<dbReference type="GO" id="GO:0005524">
    <property type="term" value="F:ATP binding"/>
    <property type="evidence" value="ECO:0007669"/>
    <property type="project" value="UniProtKB-KW"/>
</dbReference>
<name>A0A669QEZ3_PHACC</name>